<dbReference type="CDD" id="cd01061">
    <property type="entry name" value="RNase_T2_euk"/>
    <property type="match status" value="1"/>
</dbReference>
<accession>A0A1L7N2A9</accession>
<dbReference type="EMBL" id="LC199952">
    <property type="protein sequence ID" value="BAW19598.1"/>
    <property type="molecule type" value="Genomic_DNA"/>
</dbReference>
<evidence type="ECO:0000256" key="2">
    <source>
        <dbReference type="ARBA" id="ARBA00012571"/>
    </source>
</evidence>
<gene>
    <name evidence="7" type="primary">RNAau30</name>
</gene>
<keyword evidence="6" id="KW-0732">Signal</keyword>
<sequence>MRAFHWQLLPSLALLRAVAGSPSFSSPVLGPTSPHLAQCLLSAPAYTFSCENTTAVNTCCVPTQGLVLQTQFWDTYTGLEAQGQKLPWKAWTIHGLWPDNCDGTFESYCDFSRQYDPKPDPPVLNNVTVPIVPGVKLDEVIKSFGRHDLLKYMNKFWVAQGQPSPEFWAHEFSKHATCFSTFDTTCYKNYKQHEEVVNFFDTVVQAYKQYPTYTFLASHGILPSNTTTYTLRAVLDALEAATGATPHVGCGADGQLNEVWYYSHSFGAPQLGVFKHLNTTFGATCPESGIRYLLRAPGSEA</sequence>
<dbReference type="AlphaFoldDB" id="A0A1L7N2A9"/>
<dbReference type="InterPro" id="IPR001568">
    <property type="entry name" value="RNase_T2-like"/>
</dbReference>
<evidence type="ECO:0000313" key="7">
    <source>
        <dbReference type="EMBL" id="BAW19597.1"/>
    </source>
</evidence>
<feature type="active site" evidence="4">
    <location>
        <position position="94"/>
    </location>
</feature>
<dbReference type="InterPro" id="IPR018188">
    <property type="entry name" value="RNase_T2_His_AS_1"/>
</dbReference>
<dbReference type="GO" id="GO:0005576">
    <property type="term" value="C:extracellular region"/>
    <property type="evidence" value="ECO:0007669"/>
    <property type="project" value="TreeGrafter"/>
</dbReference>
<dbReference type="Gene3D" id="3.90.730.10">
    <property type="entry name" value="Ribonuclease T2-like"/>
    <property type="match status" value="1"/>
</dbReference>
<evidence type="ECO:0000256" key="1">
    <source>
        <dbReference type="ARBA" id="ARBA00007469"/>
    </source>
</evidence>
<evidence type="ECO:0000256" key="4">
    <source>
        <dbReference type="PIRSR" id="PIRSR633697-1"/>
    </source>
</evidence>
<dbReference type="Pfam" id="PF00445">
    <property type="entry name" value="Ribonuclease_T2"/>
    <property type="match status" value="1"/>
</dbReference>
<comment type="similarity">
    <text evidence="1 5">Belongs to the RNase T2 family.</text>
</comment>
<dbReference type="EC" id="4.6.1.19" evidence="2"/>
<evidence type="ECO:0000256" key="5">
    <source>
        <dbReference type="RuleBase" id="RU004328"/>
    </source>
</evidence>
<dbReference type="SUPFAM" id="SSF55895">
    <property type="entry name" value="Ribonuclease Rh-like"/>
    <property type="match status" value="1"/>
</dbReference>
<evidence type="ECO:0000256" key="3">
    <source>
        <dbReference type="ARBA" id="ARBA00023157"/>
    </source>
</evidence>
<dbReference type="EMBL" id="LC199951">
    <property type="protein sequence ID" value="BAW19597.1"/>
    <property type="molecule type" value="mRNA"/>
</dbReference>
<feature type="active site" evidence="4">
    <location>
        <position position="175"/>
    </location>
</feature>
<dbReference type="PROSITE" id="PS00530">
    <property type="entry name" value="RNASE_T2_1"/>
    <property type="match status" value="1"/>
</dbReference>
<dbReference type="GO" id="GO:0003723">
    <property type="term" value="F:RNA binding"/>
    <property type="evidence" value="ECO:0007669"/>
    <property type="project" value="InterPro"/>
</dbReference>
<dbReference type="InterPro" id="IPR033697">
    <property type="entry name" value="Ribonuclease_T2_eukaryotic"/>
</dbReference>
<reference evidence="7" key="1">
    <citation type="submission" date="2016-12" db="EMBL/GenBank/DDBJ databases">
        <title>Ribonuclease T2 from Auricularia auricula.</title>
        <authorList>
            <person name="Yamamoto E."/>
            <person name="Miyajima H."/>
            <person name="Tanabe H."/>
            <person name="Hirose D."/>
            <person name="Itagaki T."/>
        </authorList>
    </citation>
    <scope>NUCLEOTIDE SEQUENCE</scope>
    <source>
        <strain evidence="7">NBRC 100150</strain>
    </source>
</reference>
<dbReference type="InterPro" id="IPR036430">
    <property type="entry name" value="RNase_T2-like_sf"/>
</dbReference>
<keyword evidence="3" id="KW-1015">Disulfide bond</keyword>
<dbReference type="GO" id="GO:0033897">
    <property type="term" value="F:ribonuclease T2 activity"/>
    <property type="evidence" value="ECO:0007669"/>
    <property type="project" value="UniProtKB-EC"/>
</dbReference>
<dbReference type="PANTHER" id="PTHR11240">
    <property type="entry name" value="RIBONUCLEASE T2"/>
    <property type="match status" value="1"/>
</dbReference>
<dbReference type="GO" id="GO:0006401">
    <property type="term" value="P:RNA catabolic process"/>
    <property type="evidence" value="ECO:0007669"/>
    <property type="project" value="TreeGrafter"/>
</dbReference>
<organism evidence="7">
    <name type="scientific">Auricularia auricula-judae</name>
    <name type="common">Judas ear fungus</name>
    <name type="synonym">Tremella auricula-judae</name>
    <dbReference type="NCBI Taxonomy" id="29892"/>
    <lineage>
        <taxon>Eukaryota</taxon>
        <taxon>Fungi</taxon>
        <taxon>Dikarya</taxon>
        <taxon>Basidiomycota</taxon>
        <taxon>Agaricomycotina</taxon>
        <taxon>Agaricomycetes</taxon>
        <taxon>Auriculariales</taxon>
        <taxon>Auriculariaceae</taxon>
        <taxon>Auricularia</taxon>
    </lineage>
</organism>
<feature type="signal peptide" evidence="6">
    <location>
        <begin position="1"/>
        <end position="20"/>
    </location>
</feature>
<feature type="chain" id="PRO_5011897601" description="ribonuclease T2" evidence="6">
    <location>
        <begin position="21"/>
        <end position="301"/>
    </location>
</feature>
<evidence type="ECO:0000256" key="6">
    <source>
        <dbReference type="SAM" id="SignalP"/>
    </source>
</evidence>
<proteinExistence type="evidence at transcript level"/>
<dbReference type="InterPro" id="IPR033130">
    <property type="entry name" value="RNase_T2_His_AS_2"/>
</dbReference>
<dbReference type="PANTHER" id="PTHR11240:SF17">
    <property type="entry name" value="RIBONUCLEASE T2"/>
    <property type="match status" value="1"/>
</dbReference>
<dbReference type="PROSITE" id="PS00531">
    <property type="entry name" value="RNASE_T2_2"/>
    <property type="match status" value="1"/>
</dbReference>
<feature type="active site" evidence="4">
    <location>
        <position position="171"/>
    </location>
</feature>
<name>A0A1L7N2A9_AURAJ</name>
<protein>
    <recommendedName>
        <fullName evidence="2">ribonuclease T2</fullName>
        <ecNumber evidence="2">4.6.1.19</ecNumber>
    </recommendedName>
</protein>